<gene>
    <name evidence="3" type="ORF">JKP88DRAFT_270467</name>
</gene>
<keyword evidence="1" id="KW-0472">Membrane</keyword>
<dbReference type="Proteomes" id="UP000664859">
    <property type="component" value="Unassembled WGS sequence"/>
</dbReference>
<feature type="transmembrane region" description="Helical" evidence="1">
    <location>
        <begin position="161"/>
        <end position="194"/>
    </location>
</feature>
<evidence type="ECO:0000256" key="1">
    <source>
        <dbReference type="SAM" id="Phobius"/>
    </source>
</evidence>
<feature type="transmembrane region" description="Helical" evidence="1">
    <location>
        <begin position="206"/>
        <end position="225"/>
    </location>
</feature>
<dbReference type="InterPro" id="IPR019402">
    <property type="entry name" value="CWH43_N"/>
</dbReference>
<reference evidence="3" key="1">
    <citation type="submission" date="2021-02" db="EMBL/GenBank/DDBJ databases">
        <title>First Annotated Genome of the Yellow-green Alga Tribonema minus.</title>
        <authorList>
            <person name="Mahan K.M."/>
        </authorList>
    </citation>
    <scope>NUCLEOTIDE SEQUENCE</scope>
    <source>
        <strain evidence="3">UTEX B ZZ1240</strain>
    </source>
</reference>
<protein>
    <recommendedName>
        <fullName evidence="2">CWH43-like N-terminal domain-containing protein</fullName>
    </recommendedName>
</protein>
<organism evidence="3 4">
    <name type="scientific">Tribonema minus</name>
    <dbReference type="NCBI Taxonomy" id="303371"/>
    <lineage>
        <taxon>Eukaryota</taxon>
        <taxon>Sar</taxon>
        <taxon>Stramenopiles</taxon>
        <taxon>Ochrophyta</taxon>
        <taxon>PX clade</taxon>
        <taxon>Xanthophyceae</taxon>
        <taxon>Tribonematales</taxon>
        <taxon>Tribonemataceae</taxon>
        <taxon>Tribonema</taxon>
    </lineage>
</organism>
<evidence type="ECO:0000259" key="2">
    <source>
        <dbReference type="Pfam" id="PF10277"/>
    </source>
</evidence>
<keyword evidence="1" id="KW-0812">Transmembrane</keyword>
<feature type="transmembrane region" description="Helical" evidence="1">
    <location>
        <begin position="27"/>
        <end position="49"/>
    </location>
</feature>
<keyword evidence="4" id="KW-1185">Reference proteome</keyword>
<dbReference type="OrthoDB" id="10293760at2759"/>
<feature type="transmembrane region" description="Helical" evidence="1">
    <location>
        <begin position="120"/>
        <end position="141"/>
    </location>
</feature>
<dbReference type="EMBL" id="JAFCMP010000512">
    <property type="protein sequence ID" value="KAG5178761.1"/>
    <property type="molecule type" value="Genomic_DNA"/>
</dbReference>
<feature type="transmembrane region" description="Helical" evidence="1">
    <location>
        <begin position="77"/>
        <end position="99"/>
    </location>
</feature>
<sequence length="283" mass="30455">MDDDYAELLARPPPFAGTTHFSVRLRALPVFSAVLALSTVLVAGVLFGVTGKIKELPGTGVRLPTVSRLGAYPPGCYVFAGGMHLGAIVFMLLVWAVRLAHTQRLRARTGLEKYDSRGAAARRCADAACAVGTAFSALWFLAGSVPPLARYDGVAAAQDRAHVTVAALGIAALAAYAAIVCFGVLLWARGVFLLSETDVFWFRWKLWCVAVLVGAALSTWIAVPIQNRWFPDGADCSLEWCRQASIQAVGEYVMFPAAVLFIFSLKHDLASVHGNLTVERVFL</sequence>
<name>A0A835YPN4_9STRA</name>
<dbReference type="Pfam" id="PF10277">
    <property type="entry name" value="Frag1"/>
    <property type="match status" value="1"/>
</dbReference>
<proteinExistence type="predicted"/>
<keyword evidence="1" id="KW-1133">Transmembrane helix</keyword>
<accession>A0A835YPN4</accession>
<dbReference type="AlphaFoldDB" id="A0A835YPN4"/>
<feature type="transmembrane region" description="Helical" evidence="1">
    <location>
        <begin position="245"/>
        <end position="265"/>
    </location>
</feature>
<evidence type="ECO:0000313" key="3">
    <source>
        <dbReference type="EMBL" id="KAG5178761.1"/>
    </source>
</evidence>
<feature type="domain" description="CWH43-like N-terminal" evidence="2">
    <location>
        <begin position="27"/>
        <end position="270"/>
    </location>
</feature>
<comment type="caution">
    <text evidence="3">The sequence shown here is derived from an EMBL/GenBank/DDBJ whole genome shotgun (WGS) entry which is preliminary data.</text>
</comment>
<evidence type="ECO:0000313" key="4">
    <source>
        <dbReference type="Proteomes" id="UP000664859"/>
    </source>
</evidence>